<dbReference type="Pfam" id="PF03720">
    <property type="entry name" value="UDPG_MGDP_dh_C"/>
    <property type="match status" value="1"/>
</dbReference>
<protein>
    <recommendedName>
        <fullName evidence="3 7">UDP-glucose 6-dehydrogenase</fullName>
        <ecNumber evidence="3 7">1.1.1.22</ecNumber>
    </recommendedName>
</protein>
<dbReference type="SUPFAM" id="SSF52413">
    <property type="entry name" value="UDP-glucose/GDP-mannose dehydrogenase C-terminal domain"/>
    <property type="match status" value="1"/>
</dbReference>
<dbReference type="GO" id="GO:0000271">
    <property type="term" value="P:polysaccharide biosynthetic process"/>
    <property type="evidence" value="ECO:0007669"/>
    <property type="project" value="InterPro"/>
</dbReference>
<dbReference type="FunFam" id="1.20.5.100:FF:000001">
    <property type="entry name" value="UDP-glucose 6-dehydrogenase"/>
    <property type="match status" value="1"/>
</dbReference>
<dbReference type="UniPathway" id="UPA00038">
    <property type="reaction ID" value="UER00491"/>
</dbReference>
<evidence type="ECO:0000256" key="5">
    <source>
        <dbReference type="ARBA" id="ARBA00023027"/>
    </source>
</evidence>
<evidence type="ECO:0000256" key="9">
    <source>
        <dbReference type="PIRSR" id="PIRSR500134-2"/>
    </source>
</evidence>
<dbReference type="Pfam" id="PF00984">
    <property type="entry name" value="UDPG_MGDP_dh"/>
    <property type="match status" value="1"/>
</dbReference>
<evidence type="ECO:0000256" key="2">
    <source>
        <dbReference type="ARBA" id="ARBA00006601"/>
    </source>
</evidence>
<dbReference type="InterPro" id="IPR036220">
    <property type="entry name" value="UDP-Glc/GDP-Man_DH_C_sf"/>
</dbReference>
<dbReference type="PIRSF" id="PIRSF000124">
    <property type="entry name" value="UDPglc_GDPman_dh"/>
    <property type="match status" value="1"/>
</dbReference>
<evidence type="ECO:0000256" key="3">
    <source>
        <dbReference type="ARBA" id="ARBA00012954"/>
    </source>
</evidence>
<dbReference type="Gene3D" id="1.20.5.100">
    <property type="entry name" value="Cytochrome c1, transmembrane anchor, C-terminal"/>
    <property type="match status" value="1"/>
</dbReference>
<dbReference type="InterPro" id="IPR028356">
    <property type="entry name" value="UDPglc_DH_euk"/>
</dbReference>
<feature type="binding site" evidence="9">
    <location>
        <position position="310"/>
    </location>
    <ligand>
        <name>substrate</name>
    </ligand>
</feature>
<dbReference type="EC" id="1.1.1.22" evidence="3 7"/>
<dbReference type="InterPro" id="IPR028357">
    <property type="entry name" value="UDPglc_DH_bac"/>
</dbReference>
<evidence type="ECO:0000313" key="12">
    <source>
        <dbReference type="EMBL" id="CAD8663273.1"/>
    </source>
</evidence>
<dbReference type="SUPFAM" id="SSF48179">
    <property type="entry name" value="6-phosphogluconate dehydrogenase C-terminal domain-like"/>
    <property type="match status" value="1"/>
</dbReference>
<dbReference type="GO" id="GO:0005634">
    <property type="term" value="C:nucleus"/>
    <property type="evidence" value="ECO:0007669"/>
    <property type="project" value="TreeGrafter"/>
</dbReference>
<dbReference type="GO" id="GO:0051287">
    <property type="term" value="F:NAD binding"/>
    <property type="evidence" value="ECO:0007669"/>
    <property type="project" value="InterPro"/>
</dbReference>
<feature type="binding site" evidence="9">
    <location>
        <begin position="236"/>
        <end position="240"/>
    </location>
    <ligand>
        <name>substrate</name>
    </ligand>
</feature>
<feature type="binding site" evidence="9">
    <location>
        <begin position="133"/>
        <end position="136"/>
    </location>
    <ligand>
        <name>substrate</name>
    </ligand>
</feature>
<accession>A0A7S0NAX3</accession>
<dbReference type="Pfam" id="PF03721">
    <property type="entry name" value="UDPG_MGDP_dh_N"/>
    <property type="match status" value="1"/>
</dbReference>
<feature type="binding site" evidence="9">
    <location>
        <position position="191"/>
    </location>
    <ligand>
        <name>substrate</name>
    </ligand>
</feature>
<dbReference type="PANTHER" id="PTHR11374">
    <property type="entry name" value="UDP-GLUCOSE DEHYDROGENASE/UDP-MANNAC DEHYDROGENASE"/>
    <property type="match status" value="1"/>
</dbReference>
<feature type="binding site" evidence="10">
    <location>
        <position position="102"/>
    </location>
    <ligand>
        <name>NAD(+)</name>
        <dbReference type="ChEBI" id="CHEBI:57540"/>
    </ligand>
</feature>
<comment type="pathway">
    <text evidence="1">Nucleotide-sugar biosynthesis; UDP-alpha-D-glucuronate biosynthesis; UDP-alpha-D-glucuronate from UDP-alpha-D-glucose: step 1/1.</text>
</comment>
<feature type="active site" description="Nucleophile" evidence="8">
    <location>
        <position position="247"/>
    </location>
</feature>
<name>A0A7S0NAX3_9CRYP</name>
<dbReference type="EMBL" id="HBEZ01060058">
    <property type="protein sequence ID" value="CAD8663273.1"/>
    <property type="molecule type" value="Transcribed_RNA"/>
</dbReference>
<dbReference type="InterPro" id="IPR001732">
    <property type="entry name" value="UDP-Glc/GDP-Man_DH_N"/>
</dbReference>
<evidence type="ECO:0000256" key="7">
    <source>
        <dbReference type="PIRNR" id="PIRNR000124"/>
    </source>
</evidence>
<reference evidence="12" key="1">
    <citation type="submission" date="2021-01" db="EMBL/GenBank/DDBJ databases">
        <authorList>
            <person name="Corre E."/>
            <person name="Pelletier E."/>
            <person name="Niang G."/>
            <person name="Scheremetjew M."/>
            <person name="Finn R."/>
            <person name="Kale V."/>
            <person name="Holt S."/>
            <person name="Cochrane G."/>
            <person name="Meng A."/>
            <person name="Brown T."/>
            <person name="Cohen L."/>
        </authorList>
    </citation>
    <scope>NUCLEOTIDE SEQUENCE</scope>
    <source>
        <strain evidence="12">CCAP979/52</strain>
    </source>
</reference>
<evidence type="ECO:0000256" key="6">
    <source>
        <dbReference type="ARBA" id="ARBA00047473"/>
    </source>
</evidence>
<dbReference type="SUPFAM" id="SSF51735">
    <property type="entry name" value="NAD(P)-binding Rossmann-fold domains"/>
    <property type="match status" value="1"/>
</dbReference>
<dbReference type="InterPro" id="IPR017476">
    <property type="entry name" value="UDP-Glc/GDP-Man"/>
</dbReference>
<keyword evidence="5 7" id="KW-0520">NAD</keyword>
<organism evidence="12">
    <name type="scientific">Cryptomonas curvata</name>
    <dbReference type="NCBI Taxonomy" id="233186"/>
    <lineage>
        <taxon>Eukaryota</taxon>
        <taxon>Cryptophyceae</taxon>
        <taxon>Cryptomonadales</taxon>
        <taxon>Cryptomonadaceae</taxon>
        <taxon>Cryptomonas</taxon>
    </lineage>
</organism>
<feature type="binding site" evidence="10">
    <location>
        <position position="317"/>
    </location>
    <ligand>
        <name>NAD(+)</name>
        <dbReference type="ChEBI" id="CHEBI:57540"/>
    </ligand>
</feature>
<dbReference type="FunFam" id="3.40.50.720:FF:000114">
    <property type="entry name" value="UDP-glucose 6-dehydrogenase"/>
    <property type="match status" value="1"/>
</dbReference>
<dbReference type="NCBIfam" id="TIGR03026">
    <property type="entry name" value="NDP-sugDHase"/>
    <property type="match status" value="1"/>
</dbReference>
<dbReference type="InterPro" id="IPR036291">
    <property type="entry name" value="NAD(P)-bd_dom_sf"/>
</dbReference>
<dbReference type="GO" id="GO:0006065">
    <property type="term" value="P:UDP-glucuronate biosynthetic process"/>
    <property type="evidence" value="ECO:0007669"/>
    <property type="project" value="UniProtKB-UniPathway"/>
</dbReference>
<comment type="catalytic activity">
    <reaction evidence="6 7">
        <text>UDP-alpha-D-glucose + 2 NAD(+) + H2O = UDP-alpha-D-glucuronate + 2 NADH + 3 H(+)</text>
        <dbReference type="Rhea" id="RHEA:23596"/>
        <dbReference type="ChEBI" id="CHEBI:15377"/>
        <dbReference type="ChEBI" id="CHEBI:15378"/>
        <dbReference type="ChEBI" id="CHEBI:57540"/>
        <dbReference type="ChEBI" id="CHEBI:57945"/>
        <dbReference type="ChEBI" id="CHEBI:58052"/>
        <dbReference type="ChEBI" id="CHEBI:58885"/>
        <dbReference type="EC" id="1.1.1.22"/>
    </reaction>
</comment>
<dbReference type="Gene3D" id="3.40.50.720">
    <property type="entry name" value="NAD(P)-binding Rossmann-like Domain"/>
    <property type="match status" value="2"/>
</dbReference>
<comment type="similarity">
    <text evidence="2 7">Belongs to the UDP-glucose/GDP-mannose dehydrogenase family.</text>
</comment>
<keyword evidence="4 7" id="KW-0560">Oxidoreductase</keyword>
<dbReference type="PIRSF" id="PIRSF500134">
    <property type="entry name" value="UDPglc_DH_bac"/>
    <property type="match status" value="1"/>
</dbReference>
<feature type="binding site" evidence="10">
    <location>
        <position position="136"/>
    </location>
    <ligand>
        <name>NAD(+)</name>
        <dbReference type="ChEBI" id="CHEBI:57540"/>
    </ligand>
</feature>
<dbReference type="GO" id="GO:0006024">
    <property type="term" value="P:glycosaminoglycan biosynthetic process"/>
    <property type="evidence" value="ECO:0007669"/>
    <property type="project" value="TreeGrafter"/>
</dbReference>
<dbReference type="PANTHER" id="PTHR11374:SF3">
    <property type="entry name" value="UDP-GLUCOSE 6-DEHYDROGENASE"/>
    <property type="match status" value="1"/>
</dbReference>
<dbReference type="AlphaFoldDB" id="A0A7S0NAX3"/>
<feature type="binding site" evidence="9">
    <location>
        <position position="244"/>
    </location>
    <ligand>
        <name>substrate</name>
    </ligand>
</feature>
<feature type="binding site" evidence="10">
    <location>
        <position position="5"/>
    </location>
    <ligand>
        <name>NAD(+)</name>
        <dbReference type="ChEBI" id="CHEBI:57540"/>
    </ligand>
</feature>
<dbReference type="InterPro" id="IPR008927">
    <property type="entry name" value="6-PGluconate_DH-like_C_sf"/>
</dbReference>
<evidence type="ECO:0000259" key="11">
    <source>
        <dbReference type="SMART" id="SM00984"/>
    </source>
</evidence>
<proteinExistence type="inferred from homology"/>
<feature type="domain" description="UDP-glucose/GDP-mannose dehydrogenase C-terminal" evidence="11">
    <location>
        <begin position="303"/>
        <end position="411"/>
    </location>
</feature>
<evidence type="ECO:0000256" key="4">
    <source>
        <dbReference type="ARBA" id="ARBA00023002"/>
    </source>
</evidence>
<evidence type="ECO:0000256" key="10">
    <source>
        <dbReference type="PIRSR" id="PIRSR500134-3"/>
    </source>
</evidence>
<dbReference type="InterPro" id="IPR014027">
    <property type="entry name" value="UDP-Glc/GDP-Man_DH_C"/>
</dbReference>
<evidence type="ECO:0000256" key="8">
    <source>
        <dbReference type="PIRSR" id="PIRSR500134-1"/>
    </source>
</evidence>
<sequence length="437" mass="47601">MSQPRIDAWNSDNLPIYEPGLDEVVKQVRGKNLFFTTDIKEAVRTSEIIFVAVNTPTKEYGFGKGRAADLTYWEGAARSISQATTEDSALFKGSKIIVEKSTVPVSTADAMTCVLQANAPPGVNFQVLSNPEFLAEGTAVPDLMEPDRVLVGGPPTEQGRLAVAALVSVYAKWVAAERIISANTWSAELSKLIANAFLAQRISSVNALSIICEASGADIEHVMSAVGSDPGIGSKFLKCGPGFGGSCFQKDILNLVYLAETAGLPEVAEYWMNVIKMNDHQKLRFGKLIVSKMFNTVNNKKVAVLGFAFKADTGDTRESPAIDICTTLLGENAQVSIFDPKATEDQIRRDLSDANCARLTVAKDAYEACAGAHAVVVVTEWKEFKSLDFEAIFAAMMKPTFLFDGRNILDHQKLQEMGFLVHAIGKPETWTWRTESR</sequence>
<feature type="binding site" evidence="10">
    <location>
        <position position="250"/>
    </location>
    <ligand>
        <name>NAD(+)</name>
        <dbReference type="ChEBI" id="CHEBI:57540"/>
    </ligand>
</feature>
<dbReference type="SMART" id="SM00984">
    <property type="entry name" value="UDPG_MGDP_dh_C"/>
    <property type="match status" value="1"/>
</dbReference>
<evidence type="ECO:0000256" key="1">
    <source>
        <dbReference type="ARBA" id="ARBA00004701"/>
    </source>
</evidence>
<feature type="binding site" evidence="10">
    <location>
        <position position="55"/>
    </location>
    <ligand>
        <name>NAD(+)</name>
        <dbReference type="ChEBI" id="CHEBI:57540"/>
    </ligand>
</feature>
<dbReference type="InterPro" id="IPR014026">
    <property type="entry name" value="UDP-Glc/GDP-Man_DH_dimer"/>
</dbReference>
<gene>
    <name evidence="12" type="ORF">CCUR1050_LOCUS32979</name>
</gene>
<dbReference type="GO" id="GO:0003979">
    <property type="term" value="F:UDP-glucose 6-dehydrogenase activity"/>
    <property type="evidence" value="ECO:0007669"/>
    <property type="project" value="UniProtKB-EC"/>
</dbReference>